<organism evidence="1">
    <name type="scientific">Siphoviridae sp. ctWKa2</name>
    <dbReference type="NCBI Taxonomy" id="2825537"/>
    <lineage>
        <taxon>Viruses</taxon>
        <taxon>Duplodnaviria</taxon>
        <taxon>Heunggongvirae</taxon>
        <taxon>Uroviricota</taxon>
        <taxon>Caudoviricetes</taxon>
    </lineage>
</organism>
<accession>A0A8S5PEA4</accession>
<reference evidence="1" key="1">
    <citation type="journal article" date="2021" name="Proc. Natl. Acad. Sci. U.S.A.">
        <title>A Catalog of Tens of Thousands of Viruses from Human Metagenomes Reveals Hidden Associations with Chronic Diseases.</title>
        <authorList>
            <person name="Tisza M.J."/>
            <person name="Buck C.B."/>
        </authorList>
    </citation>
    <scope>NUCLEOTIDE SEQUENCE</scope>
    <source>
        <strain evidence="1">CtWKa2</strain>
    </source>
</reference>
<proteinExistence type="predicted"/>
<name>A0A8S5PEA4_9CAUD</name>
<protein>
    <submittedName>
        <fullName evidence="1">RecX family</fullName>
    </submittedName>
</protein>
<evidence type="ECO:0000313" key="1">
    <source>
        <dbReference type="EMBL" id="DAE05298.1"/>
    </source>
</evidence>
<dbReference type="EMBL" id="BK015407">
    <property type="protein sequence ID" value="DAE05298.1"/>
    <property type="molecule type" value="Genomic_DNA"/>
</dbReference>
<sequence length="59" mass="7052">MIRKVFREVGFRLLSAYAVMEEAHIEKLKKQGYIDNEQYHNARLETLQKVLVKLRNEGF</sequence>